<evidence type="ECO:0000256" key="4">
    <source>
        <dbReference type="SAM" id="SignalP"/>
    </source>
</evidence>
<proteinExistence type="inferred from homology"/>
<comment type="similarity">
    <text evidence="1">Belongs to the histidine acid phosphatase family.</text>
</comment>
<dbReference type="OrthoDB" id="258392at2759"/>
<dbReference type="InterPro" id="IPR000560">
    <property type="entry name" value="His_Pase_clade-2"/>
</dbReference>
<dbReference type="SUPFAM" id="SSF53254">
    <property type="entry name" value="Phosphoglycerate mutase-like"/>
    <property type="match status" value="1"/>
</dbReference>
<keyword evidence="3" id="KW-0812">Transmembrane</keyword>
<evidence type="ECO:0000256" key="2">
    <source>
        <dbReference type="SAM" id="MobiDB-lite"/>
    </source>
</evidence>
<dbReference type="AlphaFoldDB" id="A0A8H4L3M4"/>
<accession>A0A8H4L3M4</accession>
<evidence type="ECO:0000313" key="6">
    <source>
        <dbReference type="Proteomes" id="UP000554235"/>
    </source>
</evidence>
<dbReference type="Proteomes" id="UP000554235">
    <property type="component" value="Unassembled WGS sequence"/>
</dbReference>
<feature type="transmembrane region" description="Helical" evidence="3">
    <location>
        <begin position="455"/>
        <end position="479"/>
    </location>
</feature>
<organism evidence="5 6">
    <name type="scientific">Fusarium albosuccineum</name>
    <dbReference type="NCBI Taxonomy" id="1237068"/>
    <lineage>
        <taxon>Eukaryota</taxon>
        <taxon>Fungi</taxon>
        <taxon>Dikarya</taxon>
        <taxon>Ascomycota</taxon>
        <taxon>Pezizomycotina</taxon>
        <taxon>Sordariomycetes</taxon>
        <taxon>Hypocreomycetidae</taxon>
        <taxon>Hypocreales</taxon>
        <taxon>Nectriaceae</taxon>
        <taxon>Fusarium</taxon>
        <taxon>Fusarium decemcellulare species complex</taxon>
    </lineage>
</organism>
<keyword evidence="3" id="KW-1133">Transmembrane helix</keyword>
<dbReference type="GO" id="GO:0016791">
    <property type="term" value="F:phosphatase activity"/>
    <property type="evidence" value="ECO:0007669"/>
    <property type="project" value="TreeGrafter"/>
</dbReference>
<feature type="signal peptide" evidence="4">
    <location>
        <begin position="1"/>
        <end position="23"/>
    </location>
</feature>
<keyword evidence="6" id="KW-1185">Reference proteome</keyword>
<dbReference type="InterPro" id="IPR050645">
    <property type="entry name" value="Histidine_acid_phosphatase"/>
</dbReference>
<name>A0A8H4L3M4_9HYPO</name>
<dbReference type="PANTHER" id="PTHR11567:SF127">
    <property type="entry name" value="HISTIDINE ACID PHOSPHATASE"/>
    <property type="match status" value="1"/>
</dbReference>
<feature type="chain" id="PRO_5034832907" evidence="4">
    <location>
        <begin position="24"/>
        <end position="578"/>
    </location>
</feature>
<gene>
    <name evidence="5" type="ORF">FALBO_12644</name>
</gene>
<dbReference type="Pfam" id="PF00328">
    <property type="entry name" value="His_Phos_2"/>
    <property type="match status" value="1"/>
</dbReference>
<dbReference type="PANTHER" id="PTHR11567">
    <property type="entry name" value="ACID PHOSPHATASE-RELATED"/>
    <property type="match status" value="1"/>
</dbReference>
<comment type="caution">
    <text evidence="5">The sequence shown here is derived from an EMBL/GenBank/DDBJ whole genome shotgun (WGS) entry which is preliminary data.</text>
</comment>
<dbReference type="InterPro" id="IPR029033">
    <property type="entry name" value="His_PPase_superfam"/>
</dbReference>
<keyword evidence="3" id="KW-0472">Membrane</keyword>
<protein>
    <submittedName>
        <fullName evidence="5">Histidine acid</fullName>
    </submittedName>
</protein>
<sequence length="578" mass="63500">MVHLKRLLAVSPLVASAVAQADGDKVWAAVAFINHGETTPLVGELRTILTPEGAQQMLRQGTAFRARYFRNSVNDSDFEEVQTAYFQNLDADVIDNDNLDILSETDEWVSAGAMAFMQGLYPPSYLLDENAGGREVALDLTISDNTTSYPLNGYQYPNIRTVDYMDPSFTALEGTSRCSAWEAETRFNLTQDEQLSSLYEGTLAFYQNLFSQPPLEGTIDVADAHLWNAYPIWQFVDYMYRHNETVYNDLEDAETVLSRLNQYATILVRAQNSYLNSEGDDDPLDVLYSIAGRMLANKVTQQFESNIRWDGDYSKLSLLFGSLEPIMSFVSLVGLLTEDNIIQAPWSTLPEPGAALVFELFGQDPDFPDEQPSTDSLRVRMSYRASADANETFANQAIFKSGPDGIAYSKFLDTMQNLGRTTKDWCNICSPTPAPWCVLTEVAELPTGRSTIEPAVAGVIGAVVMLAVMAIIFAGLYILGGVRLGRKTPPPQEPESVTAAGGFKGPERKEGDPDVVVTKTGAHHERVGSWELRGGGLPPQTSGIVTKDLGPEGRRSLSDDEDDVSVMGATPVKARENV</sequence>
<keyword evidence="4" id="KW-0732">Signal</keyword>
<evidence type="ECO:0000256" key="1">
    <source>
        <dbReference type="ARBA" id="ARBA00005375"/>
    </source>
</evidence>
<evidence type="ECO:0000256" key="3">
    <source>
        <dbReference type="SAM" id="Phobius"/>
    </source>
</evidence>
<evidence type="ECO:0000313" key="5">
    <source>
        <dbReference type="EMBL" id="KAF4460573.1"/>
    </source>
</evidence>
<feature type="compositionally biased region" description="Basic and acidic residues" evidence="2">
    <location>
        <begin position="549"/>
        <end position="558"/>
    </location>
</feature>
<reference evidence="5 6" key="1">
    <citation type="submission" date="2020-01" db="EMBL/GenBank/DDBJ databases">
        <title>Identification and distribution of gene clusters putatively required for synthesis of sphingolipid metabolism inhibitors in phylogenetically diverse species of the filamentous fungus Fusarium.</title>
        <authorList>
            <person name="Kim H.-S."/>
            <person name="Busman M."/>
            <person name="Brown D.W."/>
            <person name="Divon H."/>
            <person name="Uhlig S."/>
            <person name="Proctor R.H."/>
        </authorList>
    </citation>
    <scope>NUCLEOTIDE SEQUENCE [LARGE SCALE GENOMIC DNA]</scope>
    <source>
        <strain evidence="5 6">NRRL 20459</strain>
    </source>
</reference>
<feature type="region of interest" description="Disordered" evidence="2">
    <location>
        <begin position="488"/>
        <end position="578"/>
    </location>
</feature>
<dbReference type="EMBL" id="JAADYS010001912">
    <property type="protein sequence ID" value="KAF4460573.1"/>
    <property type="molecule type" value="Genomic_DNA"/>
</dbReference>
<dbReference type="Gene3D" id="3.40.50.1240">
    <property type="entry name" value="Phosphoglycerate mutase-like"/>
    <property type="match status" value="1"/>
</dbReference>